<evidence type="ECO:0000313" key="2">
    <source>
        <dbReference type="Proteomes" id="UP000499080"/>
    </source>
</evidence>
<sequence length="143" mass="16321">MLSSCISHNNEQQYSAAKIFSKTRCKSIPANLIHHSSYAVYRSSFFLSQAHAIKYLFDFKSSPHNQVLKACYLLKRKLFSKVLRAPRPSLDFLQGPLLAIQHESVQSNYSLSWGGERVFNIRLYPPETCPKNAQLWIDKGITG</sequence>
<keyword evidence="2" id="KW-1185">Reference proteome</keyword>
<dbReference type="EMBL" id="BGPR01000086">
    <property type="protein sequence ID" value="GBL92512.1"/>
    <property type="molecule type" value="Genomic_DNA"/>
</dbReference>
<organism evidence="1 2">
    <name type="scientific">Araneus ventricosus</name>
    <name type="common">Orbweaver spider</name>
    <name type="synonym">Epeira ventricosa</name>
    <dbReference type="NCBI Taxonomy" id="182803"/>
    <lineage>
        <taxon>Eukaryota</taxon>
        <taxon>Metazoa</taxon>
        <taxon>Ecdysozoa</taxon>
        <taxon>Arthropoda</taxon>
        <taxon>Chelicerata</taxon>
        <taxon>Arachnida</taxon>
        <taxon>Araneae</taxon>
        <taxon>Araneomorphae</taxon>
        <taxon>Entelegynae</taxon>
        <taxon>Araneoidea</taxon>
        <taxon>Araneidae</taxon>
        <taxon>Araneus</taxon>
    </lineage>
</organism>
<dbReference type="Proteomes" id="UP000499080">
    <property type="component" value="Unassembled WGS sequence"/>
</dbReference>
<reference evidence="1 2" key="1">
    <citation type="journal article" date="2019" name="Sci. Rep.">
        <title>Orb-weaving spider Araneus ventricosus genome elucidates the spidroin gene catalogue.</title>
        <authorList>
            <person name="Kono N."/>
            <person name="Nakamura H."/>
            <person name="Ohtoshi R."/>
            <person name="Moran D.A.P."/>
            <person name="Shinohara A."/>
            <person name="Yoshida Y."/>
            <person name="Fujiwara M."/>
            <person name="Mori M."/>
            <person name="Tomita M."/>
            <person name="Arakawa K."/>
        </authorList>
    </citation>
    <scope>NUCLEOTIDE SEQUENCE [LARGE SCALE GENOMIC DNA]</scope>
</reference>
<name>A0A4Y2BJR8_ARAVE</name>
<protein>
    <submittedName>
        <fullName evidence="1">Uncharacterized protein</fullName>
    </submittedName>
</protein>
<accession>A0A4Y2BJR8</accession>
<dbReference type="AlphaFoldDB" id="A0A4Y2BJR8"/>
<proteinExistence type="predicted"/>
<gene>
    <name evidence="1" type="ORF">AVEN_174770_1</name>
</gene>
<comment type="caution">
    <text evidence="1">The sequence shown here is derived from an EMBL/GenBank/DDBJ whole genome shotgun (WGS) entry which is preliminary data.</text>
</comment>
<evidence type="ECO:0000313" key="1">
    <source>
        <dbReference type="EMBL" id="GBL92512.1"/>
    </source>
</evidence>